<dbReference type="GO" id="GO:0008270">
    <property type="term" value="F:zinc ion binding"/>
    <property type="evidence" value="ECO:0007669"/>
    <property type="project" value="UniProtKB-KW"/>
</dbReference>
<evidence type="ECO:0000259" key="2">
    <source>
        <dbReference type="PROSITE" id="PS50157"/>
    </source>
</evidence>
<protein>
    <recommendedName>
        <fullName evidence="2">C2H2-type domain-containing protein</fullName>
    </recommendedName>
</protein>
<keyword evidence="1" id="KW-0863">Zinc-finger</keyword>
<dbReference type="SMART" id="SM00355">
    <property type="entry name" value="ZnF_C2H2"/>
    <property type="match status" value="2"/>
</dbReference>
<dbReference type="AlphaFoldDB" id="A0A1Y1LQ59"/>
<dbReference type="PROSITE" id="PS00028">
    <property type="entry name" value="ZINC_FINGER_C2H2_1"/>
    <property type="match status" value="2"/>
</dbReference>
<proteinExistence type="predicted"/>
<reference evidence="3" key="1">
    <citation type="journal article" date="2016" name="Sci. Rep.">
        <title>Molecular characterization of firefly nuptial gifts: a multi-omics approach sheds light on postcopulatory sexual selection.</title>
        <authorList>
            <person name="Al-Wathiqui N."/>
            <person name="Fallon T.R."/>
            <person name="South A."/>
            <person name="Weng J.K."/>
            <person name="Lewis S.M."/>
        </authorList>
    </citation>
    <scope>NUCLEOTIDE SEQUENCE</scope>
</reference>
<name>A0A1Y1LQ59_PHOPY</name>
<dbReference type="InterPro" id="IPR013087">
    <property type="entry name" value="Znf_C2H2_type"/>
</dbReference>
<feature type="domain" description="C2H2-type" evidence="2">
    <location>
        <begin position="29"/>
        <end position="59"/>
    </location>
</feature>
<dbReference type="PANTHER" id="PTHR31912">
    <property type="entry name" value="IP13529P"/>
    <property type="match status" value="1"/>
</dbReference>
<dbReference type="EMBL" id="GEZM01049813">
    <property type="protein sequence ID" value="JAV75832.1"/>
    <property type="molecule type" value="Transcribed_RNA"/>
</dbReference>
<organism evidence="3">
    <name type="scientific">Photinus pyralis</name>
    <name type="common">Common eastern firefly</name>
    <name type="synonym">Lampyris pyralis</name>
    <dbReference type="NCBI Taxonomy" id="7054"/>
    <lineage>
        <taxon>Eukaryota</taxon>
        <taxon>Metazoa</taxon>
        <taxon>Ecdysozoa</taxon>
        <taxon>Arthropoda</taxon>
        <taxon>Hexapoda</taxon>
        <taxon>Insecta</taxon>
        <taxon>Pterygota</taxon>
        <taxon>Neoptera</taxon>
        <taxon>Endopterygota</taxon>
        <taxon>Coleoptera</taxon>
        <taxon>Polyphaga</taxon>
        <taxon>Elateriformia</taxon>
        <taxon>Elateroidea</taxon>
        <taxon>Lampyridae</taxon>
        <taxon>Lampyrinae</taxon>
        <taxon>Photinus</taxon>
    </lineage>
</organism>
<sequence length="804" mass="93224">MKCGECRRTFVNPKKFALHLEIFHQKTNFMCPEKNCRRLFSRRDAFVKHLTSKHINKFPSTSSVKPHVRDTHTIPTASVLPQNAQAAHQDNFNNIEDERTVSSDSLDTLVSKFCSLIDSEIRKFISQLYDKLTITKSCIQNIIQFVNAFLSSGVLDLLQKCCEVANGNTLPSQISNMFKLLKNPFLHLDTEHKRFKYFLQSNYLIEPFEQVLGLSGTRSAKKDIVSLVLKDRSFCYIPLKKTLKLFLELPKVFDEIVTYQGNICKRSAYCNILNGSLHKDFFNNVDNKIVLPLILYYDDFETSNPLGSHAGVHKLGVIYCSVATTPPQYSSRLENIFLTMIFYSTDRFHYGNKALFTTLVHEVNYLATEGINLSLEDREYKVFFKLVAVVGDNLGMNSIFGFVESFTAHYYCRICYCKKNVAQTQTVEDKNFLRNKIEYLNHVDGLHFGLKEKCIFNDVHDFHVYSHSVCDIMHDLFEGVHRYTMAKIINTLVSQNFFTLTLLNSRIRYFTYDTSDKNIPPPIKDEHLKNGCIINSSSEMLCLVKHFRLIVGDLVPVNNDIWSLYLMLLEITEILLLPEINDECIALLELLIKEHHSLYMSLFSETLKPKFHMLTHYPGLIRKMGPLVHLSCMRFEAKHKELKSVSNIIKCKKNLPYSLSLRLQLKFCYRIMAQNNLLDDLDYGPLLEISNNDIDCQFIVNSNYFLVPWLTFNGISYKQSSVILIDSYEDFPQFGLIKHILIDEFNNFSFYCNCLKTGSFHEHLRAYEVEVLDKFELITFNELKNVDTSALHTDTHGKMYVYFM</sequence>
<dbReference type="PANTHER" id="PTHR31912:SF34">
    <property type="entry name" value="NOTOCHORD-RELATED PROTEIN"/>
    <property type="match status" value="1"/>
</dbReference>
<dbReference type="PROSITE" id="PS50157">
    <property type="entry name" value="ZINC_FINGER_C2H2_2"/>
    <property type="match status" value="1"/>
</dbReference>
<evidence type="ECO:0000313" key="3">
    <source>
        <dbReference type="EMBL" id="JAV75824.1"/>
    </source>
</evidence>
<keyword evidence="1" id="KW-0479">Metal-binding</keyword>
<dbReference type="EMBL" id="GEZM01049816">
    <property type="protein sequence ID" value="JAV75829.1"/>
    <property type="molecule type" value="Transcribed_RNA"/>
</dbReference>
<keyword evidence="1" id="KW-0862">Zinc</keyword>
<dbReference type="EMBL" id="GEZM01049818">
    <property type="protein sequence ID" value="JAV75824.1"/>
    <property type="molecule type" value="Transcribed_RNA"/>
</dbReference>
<dbReference type="EMBL" id="GEZM01049817">
    <property type="protein sequence ID" value="JAV75827.1"/>
    <property type="molecule type" value="Transcribed_RNA"/>
</dbReference>
<accession>A0A1Y1LQ59</accession>
<dbReference type="EMBL" id="GEZM01049812">
    <property type="protein sequence ID" value="JAV75836.1"/>
    <property type="molecule type" value="Transcribed_RNA"/>
</dbReference>
<evidence type="ECO:0000256" key="1">
    <source>
        <dbReference type="PROSITE-ProRule" id="PRU00042"/>
    </source>
</evidence>
<dbReference type="EMBL" id="GEZM01049815">
    <property type="protein sequence ID" value="JAV75830.1"/>
    <property type="molecule type" value="Transcribed_RNA"/>
</dbReference>